<accession>L8EAI3</accession>
<name>L8EAI3_HUMAN</name>
<proteinExistence type="predicted"/>
<evidence type="ECO:0000313" key="1">
    <source>
        <dbReference type="EMBL" id="CCQ43358.1"/>
    </source>
</evidence>
<protein>
    <submittedName>
        <fullName evidence="1">Alternative protein POLR3F</fullName>
    </submittedName>
</protein>
<dbReference type="AlphaFoldDB" id="L8EAI3"/>
<sequence length="46" mass="5581">MTGGEWNMPFPHNINSFLYQKCSFRRLCYHTYFKPNDYCQGHIFST</sequence>
<gene>
    <name evidence="1" type="primary">POLR3F</name>
</gene>
<reference evidence="1" key="1">
    <citation type="journal article" date="2013" name="PLoS ONE">
        <title>Direct detection of alternative open reading frames translation products in human significantly expands the proteome.</title>
        <authorList>
            <person name="Vanderperre B."/>
            <person name="Lucier J.-F."/>
            <person name="Motard J."/>
            <person name="Tremblay G."/>
            <person name="Vanderperre S."/>
            <person name="Wisztorski M."/>
            <person name="Salzet M."/>
            <person name="Boisvert F.-M."/>
            <person name="Roucou X."/>
        </authorList>
    </citation>
    <scope>NUCLEOTIDE SEQUENCE</scope>
</reference>
<dbReference type="EMBL" id="HF583861">
    <property type="protein sequence ID" value="CCQ43358.1"/>
    <property type="molecule type" value="Genomic_DNA"/>
</dbReference>
<organism evidence="1">
    <name type="scientific">Homo sapiens</name>
    <name type="common">Human</name>
    <dbReference type="NCBI Taxonomy" id="9606"/>
    <lineage>
        <taxon>Eukaryota</taxon>
        <taxon>Metazoa</taxon>
        <taxon>Chordata</taxon>
        <taxon>Craniata</taxon>
        <taxon>Vertebrata</taxon>
        <taxon>Euteleostomi</taxon>
        <taxon>Mammalia</taxon>
        <taxon>Eutheria</taxon>
        <taxon>Euarchontoglires</taxon>
        <taxon>Primates</taxon>
        <taxon>Haplorrhini</taxon>
        <taxon>Catarrhini</taxon>
        <taxon>Hominidae</taxon>
        <taxon>Homo</taxon>
    </lineage>
</organism>
<dbReference type="OrthoDB" id="613763at2759"/>
<dbReference type="ChiTaRS" id="POLR3F">
    <property type="organism name" value="human"/>
</dbReference>